<feature type="domain" description="GOLD" evidence="2">
    <location>
        <begin position="89"/>
        <end position="226"/>
    </location>
</feature>
<keyword evidence="1" id="KW-0732">Signal</keyword>
<evidence type="ECO:0000313" key="3">
    <source>
        <dbReference type="EMBL" id="MBC8563695.1"/>
    </source>
</evidence>
<dbReference type="InterPro" id="IPR009038">
    <property type="entry name" value="GOLD_dom"/>
</dbReference>
<feature type="chain" id="PRO_5047287962" description="GOLD domain-containing protein" evidence="1">
    <location>
        <begin position="26"/>
        <end position="226"/>
    </location>
</feature>
<dbReference type="Proteomes" id="UP000606193">
    <property type="component" value="Unassembled WGS sequence"/>
</dbReference>
<sequence>MKKYLYKVALFMMMFAIFKNKEASAKTVIEINQKGVTEIRAPKAWKNVLWQCSNKNVKITNRHGRVIAVKGIRKGRSKIIAVNKKNMKKKYFYVKINNVKEEKNQNKTKDINMTLTSVASYNNDLTVTVHIKNMGTQSVKIGADAKLYRWNEEKSEYYEMNNDQIVPAIVYMIEKNQEQDVQFRYSSSMIQTGHYRICVEWSGNETEEQQSENIGFDKTVILEFDV</sequence>
<protein>
    <recommendedName>
        <fullName evidence="2">GOLD domain-containing protein</fullName>
    </recommendedName>
</protein>
<evidence type="ECO:0000313" key="4">
    <source>
        <dbReference type="Proteomes" id="UP000606193"/>
    </source>
</evidence>
<evidence type="ECO:0000259" key="2">
    <source>
        <dbReference type="PROSITE" id="PS50866"/>
    </source>
</evidence>
<dbReference type="PROSITE" id="PS50866">
    <property type="entry name" value="GOLD"/>
    <property type="match status" value="1"/>
</dbReference>
<feature type="signal peptide" evidence="1">
    <location>
        <begin position="1"/>
        <end position="25"/>
    </location>
</feature>
<keyword evidence="4" id="KW-1185">Reference proteome</keyword>
<dbReference type="EMBL" id="JACRSX010000047">
    <property type="protein sequence ID" value="MBC8563695.1"/>
    <property type="molecule type" value="Genomic_DNA"/>
</dbReference>
<dbReference type="RefSeq" id="WP_249298670.1">
    <property type="nucleotide sequence ID" value="NZ_JACRSX010000047.1"/>
</dbReference>
<proteinExistence type="predicted"/>
<evidence type="ECO:0000256" key="1">
    <source>
        <dbReference type="SAM" id="SignalP"/>
    </source>
</evidence>
<gene>
    <name evidence="3" type="ORF">H8704_13935</name>
</gene>
<comment type="caution">
    <text evidence="3">The sequence shown here is derived from an EMBL/GenBank/DDBJ whole genome shotgun (WGS) entry which is preliminary data.</text>
</comment>
<organism evidence="3 4">
    <name type="scientific">Jutongia huaianensis</name>
    <dbReference type="NCBI Taxonomy" id="2763668"/>
    <lineage>
        <taxon>Bacteria</taxon>
        <taxon>Bacillati</taxon>
        <taxon>Bacillota</taxon>
        <taxon>Clostridia</taxon>
        <taxon>Lachnospirales</taxon>
        <taxon>Lachnospiraceae</taxon>
        <taxon>Jutongia</taxon>
    </lineage>
</organism>
<name>A0ABR7N504_9FIRM</name>
<accession>A0ABR7N504</accession>
<dbReference type="InterPro" id="IPR046878">
    <property type="entry name" value="Big_14"/>
</dbReference>
<reference evidence="3 4" key="1">
    <citation type="submission" date="2020-08" db="EMBL/GenBank/DDBJ databases">
        <title>Genome public.</title>
        <authorList>
            <person name="Liu C."/>
            <person name="Sun Q."/>
        </authorList>
    </citation>
    <scope>NUCLEOTIDE SEQUENCE [LARGE SCALE GENOMIC DNA]</scope>
    <source>
        <strain evidence="3 4">NSJ-37</strain>
    </source>
</reference>
<dbReference type="Pfam" id="PF20251">
    <property type="entry name" value="Big_14"/>
    <property type="match status" value="1"/>
</dbReference>